<keyword evidence="8" id="KW-1185">Reference proteome</keyword>
<evidence type="ECO:0000256" key="3">
    <source>
        <dbReference type="ARBA" id="ARBA00022989"/>
    </source>
</evidence>
<keyword evidence="2 5" id="KW-0812">Transmembrane</keyword>
<dbReference type="Proteomes" id="UP000274695">
    <property type="component" value="Unassembled WGS sequence"/>
</dbReference>
<keyword evidence="4 5" id="KW-0472">Membrane</keyword>
<sequence>MSQSEVRATASAYRKWRQIKDGIATTTITAGGISVLFAILLIFFYLLYEIMPLFQSASIKADSQFKTTTPATALYLAMEEQAEVGFRLARDGEAAFFQLSDGALLSASQLPLGGAEILSFALESEESRLFALGLTDGNVLIAKHDYRSSYPNDKRVITPELRFPYGDKAFLLSEGRALEQVAISDSDDALLIIAVSNGNLLGRRWVKEEDFLSEEVTLSEEDVLLPSLDIVPSKVLIGPGQQWLYVLAADGGFRLIDLKKQTITDRGYLFDNGKLSQARFLLGGISLLVASDHGSIGQWFVVRDKERDSGYKLQAVRDFDIPNGGVAAIATEHRRKGFASINSAGQLDLFYTTSHRGLLRKDLDIGQVSMMAISPRADKLLVENVDGGLASFTLHNEHPELSWSALWSKVWYESYPEPDYVWQSSASSNDFEAKYSFAPLAFGTLKAAFYAMLIAAPLAICGAIYTAYFMAPALRKKTKPLIELMEALPTVILGFLAGLWLAPFIEKNLPAVFSLFLLLPVGILLFAWLWSQLPATVRRYIPDGWHPVLLVPIVLAVVIGCVEMSAPLERLFFDGDMRAWLTNDIGVSFDQRNALVVGIAMGFAVIPTIFSIAEDAIFSVPKHLSYGSLALGATPWQSLVGVVMPTASPGIFSALMIGMGRAVGETMIVLMATGNTPIMDANIFEGMRTLAANIAVEIGETEVDSSHYRVLFLAAFVLFMFTFVVNTIAETVRQRLRMRYGNL</sequence>
<dbReference type="InterPro" id="IPR036322">
    <property type="entry name" value="WD40_repeat_dom_sf"/>
</dbReference>
<feature type="transmembrane region" description="Helical" evidence="5">
    <location>
        <begin position="23"/>
        <end position="48"/>
    </location>
</feature>
<dbReference type="InterPro" id="IPR000515">
    <property type="entry name" value="MetI-like"/>
</dbReference>
<dbReference type="PANTHER" id="PTHR42727">
    <property type="entry name" value="PHOSPHATE TRANSPORT SYSTEM PERMEASE PROTEIN"/>
    <property type="match status" value="1"/>
</dbReference>
<protein>
    <submittedName>
        <fullName evidence="7">ABC transporter permease subunit</fullName>
    </submittedName>
</protein>
<organism evidence="7 8">
    <name type="scientific">Zhongshania marina</name>
    <dbReference type="NCBI Taxonomy" id="2304603"/>
    <lineage>
        <taxon>Bacteria</taxon>
        <taxon>Pseudomonadati</taxon>
        <taxon>Pseudomonadota</taxon>
        <taxon>Gammaproteobacteria</taxon>
        <taxon>Cellvibrionales</taxon>
        <taxon>Spongiibacteraceae</taxon>
        <taxon>Zhongshania</taxon>
    </lineage>
</organism>
<evidence type="ECO:0000256" key="2">
    <source>
        <dbReference type="ARBA" id="ARBA00022692"/>
    </source>
</evidence>
<dbReference type="PANTHER" id="PTHR42727:SF1">
    <property type="entry name" value="PHOSPHATE TRANSPORT SYSTEM PERMEASE"/>
    <property type="match status" value="1"/>
</dbReference>
<feature type="transmembrane region" description="Helical" evidence="5">
    <location>
        <begin position="511"/>
        <end position="530"/>
    </location>
</feature>
<evidence type="ECO:0000256" key="1">
    <source>
        <dbReference type="ARBA" id="ARBA00004651"/>
    </source>
</evidence>
<dbReference type="Gene3D" id="1.10.3720.10">
    <property type="entry name" value="MetI-like"/>
    <property type="match status" value="1"/>
</dbReference>
<feature type="transmembrane region" description="Helical" evidence="5">
    <location>
        <begin position="593"/>
        <end position="612"/>
    </location>
</feature>
<dbReference type="CDD" id="cd06261">
    <property type="entry name" value="TM_PBP2"/>
    <property type="match status" value="1"/>
</dbReference>
<dbReference type="InterPro" id="IPR035906">
    <property type="entry name" value="MetI-like_sf"/>
</dbReference>
<feature type="transmembrane region" description="Helical" evidence="5">
    <location>
        <begin position="710"/>
        <end position="729"/>
    </location>
</feature>
<dbReference type="PROSITE" id="PS50928">
    <property type="entry name" value="ABC_TM1"/>
    <property type="match status" value="1"/>
</dbReference>
<dbReference type="RefSeq" id="WP_123181131.1">
    <property type="nucleotide sequence ID" value="NZ_RHGB01000001.1"/>
</dbReference>
<comment type="caution">
    <text evidence="7">The sequence shown here is derived from an EMBL/GenBank/DDBJ whole genome shotgun (WGS) entry which is preliminary data.</text>
</comment>
<keyword evidence="3 5" id="KW-1133">Transmembrane helix</keyword>
<feature type="domain" description="ABC transmembrane type-1" evidence="6">
    <location>
        <begin position="441"/>
        <end position="729"/>
    </location>
</feature>
<feature type="transmembrane region" description="Helical" evidence="5">
    <location>
        <begin position="447"/>
        <end position="469"/>
    </location>
</feature>
<evidence type="ECO:0000313" key="8">
    <source>
        <dbReference type="Proteomes" id="UP000274695"/>
    </source>
</evidence>
<dbReference type="SUPFAM" id="SSF161098">
    <property type="entry name" value="MetI-like"/>
    <property type="match status" value="1"/>
</dbReference>
<dbReference type="Pfam" id="PF00528">
    <property type="entry name" value="BPD_transp_1"/>
    <property type="match status" value="1"/>
</dbReference>
<dbReference type="EMBL" id="RHGB01000001">
    <property type="protein sequence ID" value="RNL67646.1"/>
    <property type="molecule type" value="Genomic_DNA"/>
</dbReference>
<feature type="transmembrane region" description="Helical" evidence="5">
    <location>
        <begin position="550"/>
        <end position="573"/>
    </location>
</feature>
<evidence type="ECO:0000259" key="6">
    <source>
        <dbReference type="PROSITE" id="PS50928"/>
    </source>
</evidence>
<proteinExistence type="inferred from homology"/>
<keyword evidence="5" id="KW-0813">Transport</keyword>
<comment type="similarity">
    <text evidence="5">Belongs to the binding-protein-dependent transport system permease family.</text>
</comment>
<accession>A0ABX9WAH4</accession>
<dbReference type="SUPFAM" id="SSF50978">
    <property type="entry name" value="WD40 repeat-like"/>
    <property type="match status" value="1"/>
</dbReference>
<evidence type="ECO:0000256" key="5">
    <source>
        <dbReference type="RuleBase" id="RU363032"/>
    </source>
</evidence>
<name>A0ABX9WAH4_9GAMM</name>
<gene>
    <name evidence="7" type="ORF">D0911_01030</name>
</gene>
<evidence type="ECO:0000256" key="4">
    <source>
        <dbReference type="ARBA" id="ARBA00023136"/>
    </source>
</evidence>
<comment type="subcellular location">
    <subcellularLocation>
        <location evidence="1 5">Cell membrane</location>
        <topology evidence="1 5">Multi-pass membrane protein</topology>
    </subcellularLocation>
</comment>
<evidence type="ECO:0000313" key="7">
    <source>
        <dbReference type="EMBL" id="RNL67646.1"/>
    </source>
</evidence>
<feature type="transmembrane region" description="Helical" evidence="5">
    <location>
        <begin position="481"/>
        <end position="505"/>
    </location>
</feature>
<reference evidence="7 8" key="1">
    <citation type="submission" date="2018-10" db="EMBL/GenBank/DDBJ databases">
        <title>Draft genome sequence of Zhongshania sp. DSW25-10.</title>
        <authorList>
            <person name="Oh J."/>
        </authorList>
    </citation>
    <scope>NUCLEOTIDE SEQUENCE [LARGE SCALE GENOMIC DNA]</scope>
    <source>
        <strain evidence="7 8">DSW25-10</strain>
    </source>
</reference>